<reference evidence="1 2" key="1">
    <citation type="journal article" date="2016" name="Sci. Rep.">
        <title>Genomic and phenotypic characterization of the species Acinetobacter venetianus.</title>
        <authorList>
            <person name="Fondi M."/>
            <person name="Maida I."/>
            <person name="Perrin E."/>
            <person name="Orlandini V."/>
            <person name="La Torre L."/>
            <person name="Bosi E."/>
            <person name="Negroni A."/>
            <person name="Zanaroli G."/>
            <person name="Fava F."/>
            <person name="Decorosi F."/>
            <person name="Giovannetti L."/>
            <person name="Viti C."/>
            <person name="Vaneechoutte M."/>
            <person name="Dijkshoorn L."/>
            <person name="Fani R."/>
        </authorList>
    </citation>
    <scope>NUCLEOTIDE SEQUENCE [LARGE SCALE GENOMIC DNA]</scope>
    <source>
        <strain evidence="1 2">LUH5627</strain>
    </source>
</reference>
<dbReference type="GeneID" id="58195277"/>
<protein>
    <recommendedName>
        <fullName evidence="3">Glyoxalase-like domain protein</fullName>
    </recommendedName>
</protein>
<dbReference type="AlphaFoldDB" id="A0A150HM04"/>
<name>A0A150HM04_9GAMM</name>
<gene>
    <name evidence="1" type="ORF">AVENLUH5627_02430</name>
</gene>
<dbReference type="PATRIC" id="fig|52133.18.peg.2496"/>
<accession>A0A150HM04</accession>
<dbReference type="SUPFAM" id="SSF54593">
    <property type="entry name" value="Glyoxalase/Bleomycin resistance protein/Dihydroxybiphenyl dioxygenase"/>
    <property type="match status" value="1"/>
</dbReference>
<dbReference type="Proteomes" id="UP000075680">
    <property type="component" value="Unassembled WGS sequence"/>
</dbReference>
<dbReference type="InterPro" id="IPR029068">
    <property type="entry name" value="Glyas_Bleomycin-R_OHBP_Dase"/>
</dbReference>
<comment type="caution">
    <text evidence="1">The sequence shown here is derived from an EMBL/GenBank/DDBJ whole genome shotgun (WGS) entry which is preliminary data.</text>
</comment>
<evidence type="ECO:0008006" key="3">
    <source>
        <dbReference type="Google" id="ProtNLM"/>
    </source>
</evidence>
<sequence length="120" mass="13396">MKTKFTGGIDIALKLPPHQFEETVIFYRDVIGLKQITEKGTAIGFEFGPVNLWIDVASGISQAELWLELFTDNFSEAAKYLRDAGVVRCDAIEPLAEGFRGGWIISPANIVHMVREPDAW</sequence>
<evidence type="ECO:0000313" key="2">
    <source>
        <dbReference type="Proteomes" id="UP000075680"/>
    </source>
</evidence>
<proteinExistence type="predicted"/>
<evidence type="ECO:0000313" key="1">
    <source>
        <dbReference type="EMBL" id="KXZ66736.1"/>
    </source>
</evidence>
<dbReference type="EMBL" id="JRUE01000201">
    <property type="protein sequence ID" value="KXZ66736.1"/>
    <property type="molecule type" value="Genomic_DNA"/>
</dbReference>
<dbReference type="RefSeq" id="WP_004880512.1">
    <property type="nucleotide sequence ID" value="NZ_BCLZ01000012.1"/>
</dbReference>
<organism evidence="1 2">
    <name type="scientific">Acinetobacter venetianus</name>
    <dbReference type="NCBI Taxonomy" id="52133"/>
    <lineage>
        <taxon>Bacteria</taxon>
        <taxon>Pseudomonadati</taxon>
        <taxon>Pseudomonadota</taxon>
        <taxon>Gammaproteobacteria</taxon>
        <taxon>Moraxellales</taxon>
        <taxon>Moraxellaceae</taxon>
        <taxon>Acinetobacter</taxon>
    </lineage>
</organism>